<dbReference type="Pfam" id="PF03087">
    <property type="entry name" value="BPS1"/>
    <property type="match status" value="1"/>
</dbReference>
<sequence>MGVSGLVQELDNFGITRNKINKMVTKSIRNLKKLEKNSSSTVLNKDSNLIAILSLLQETETITFSILKSLLTFASGTTKESSKSSGWSLVSKIVQPKCVHYVTEQEEEVYNLEKIGDALHALIS</sequence>
<dbReference type="Proteomes" id="UP001630127">
    <property type="component" value="Unassembled WGS sequence"/>
</dbReference>
<proteinExistence type="predicted"/>
<keyword evidence="2" id="KW-1185">Reference proteome</keyword>
<gene>
    <name evidence="1" type="ORF">ACH5RR_027564</name>
</gene>
<name>A0ABD2Z9P7_9GENT</name>
<accession>A0ABD2Z9P7</accession>
<organism evidence="1 2">
    <name type="scientific">Cinchona calisaya</name>
    <dbReference type="NCBI Taxonomy" id="153742"/>
    <lineage>
        <taxon>Eukaryota</taxon>
        <taxon>Viridiplantae</taxon>
        <taxon>Streptophyta</taxon>
        <taxon>Embryophyta</taxon>
        <taxon>Tracheophyta</taxon>
        <taxon>Spermatophyta</taxon>
        <taxon>Magnoliopsida</taxon>
        <taxon>eudicotyledons</taxon>
        <taxon>Gunneridae</taxon>
        <taxon>Pentapetalae</taxon>
        <taxon>asterids</taxon>
        <taxon>lamiids</taxon>
        <taxon>Gentianales</taxon>
        <taxon>Rubiaceae</taxon>
        <taxon>Cinchonoideae</taxon>
        <taxon>Cinchoneae</taxon>
        <taxon>Cinchona</taxon>
    </lineage>
</organism>
<evidence type="ECO:0000313" key="1">
    <source>
        <dbReference type="EMBL" id="KAL3514847.1"/>
    </source>
</evidence>
<comment type="caution">
    <text evidence="1">The sequence shown here is derived from an EMBL/GenBank/DDBJ whole genome shotgun (WGS) entry which is preliminary data.</text>
</comment>
<dbReference type="AlphaFoldDB" id="A0ABD2Z9P7"/>
<dbReference type="EMBL" id="JBJUIK010000011">
    <property type="protein sequence ID" value="KAL3514847.1"/>
    <property type="molecule type" value="Genomic_DNA"/>
</dbReference>
<evidence type="ECO:0000313" key="2">
    <source>
        <dbReference type="Proteomes" id="UP001630127"/>
    </source>
</evidence>
<protein>
    <submittedName>
        <fullName evidence="1">Uncharacterized protein</fullName>
    </submittedName>
</protein>
<reference evidence="1 2" key="1">
    <citation type="submission" date="2024-11" db="EMBL/GenBank/DDBJ databases">
        <title>A near-complete genome assembly of Cinchona calisaya.</title>
        <authorList>
            <person name="Lian D.C."/>
            <person name="Zhao X.W."/>
            <person name="Wei L."/>
        </authorList>
    </citation>
    <scope>NUCLEOTIDE SEQUENCE [LARGE SCALE GENOMIC DNA]</scope>
    <source>
        <tissue evidence="1">Nenye</tissue>
    </source>
</reference>
<dbReference type="InterPro" id="IPR004320">
    <property type="entry name" value="BPS1_pln"/>
</dbReference>